<comment type="caution">
    <text evidence="3">The sequence shown here is derived from an EMBL/GenBank/DDBJ whole genome shotgun (WGS) entry which is preliminary data.</text>
</comment>
<dbReference type="InterPro" id="IPR007757">
    <property type="entry name" value="MT-A70-like"/>
</dbReference>
<evidence type="ECO:0000313" key="3">
    <source>
        <dbReference type="EMBL" id="GFR49406.1"/>
    </source>
</evidence>
<feature type="region of interest" description="Disordered" evidence="2">
    <location>
        <begin position="1"/>
        <end position="66"/>
    </location>
</feature>
<reference evidence="3 4" key="1">
    <citation type="journal article" date="2021" name="Sci. Rep.">
        <title>Genome sequencing of the multicellular alga Astrephomene provides insights into convergent evolution of germ-soma differentiation.</title>
        <authorList>
            <person name="Yamashita S."/>
            <person name="Yamamoto K."/>
            <person name="Matsuzaki R."/>
            <person name="Suzuki S."/>
            <person name="Yamaguchi H."/>
            <person name="Hirooka S."/>
            <person name="Minakuchi Y."/>
            <person name="Miyagishima S."/>
            <person name="Kawachi M."/>
            <person name="Toyoda A."/>
            <person name="Nozaki H."/>
        </authorList>
    </citation>
    <scope>NUCLEOTIDE SEQUENCE [LARGE SCALE GENOMIC DNA]</scope>
    <source>
        <strain evidence="3 4">NIES-4017</strain>
    </source>
</reference>
<dbReference type="PANTHER" id="PTHR12829:SF8">
    <property type="entry name" value="CHROMOSOME UNDETERMINED SCAFFOLD_82, WHOLE GENOME SHOTGUN SEQUENCE"/>
    <property type="match status" value="1"/>
</dbReference>
<evidence type="ECO:0000313" key="4">
    <source>
        <dbReference type="Proteomes" id="UP001054857"/>
    </source>
</evidence>
<dbReference type="PANTHER" id="PTHR12829">
    <property type="entry name" value="N6-ADENOSINE-METHYLTRANSFERASE"/>
    <property type="match status" value="1"/>
</dbReference>
<dbReference type="Pfam" id="PF05063">
    <property type="entry name" value="MT-A70"/>
    <property type="match status" value="1"/>
</dbReference>
<feature type="compositionally biased region" description="Low complexity" evidence="2">
    <location>
        <begin position="44"/>
        <end position="54"/>
    </location>
</feature>
<dbReference type="GO" id="GO:0005634">
    <property type="term" value="C:nucleus"/>
    <property type="evidence" value="ECO:0007669"/>
    <property type="project" value="TreeGrafter"/>
</dbReference>
<name>A0AAD3DWN0_9CHLO</name>
<comment type="similarity">
    <text evidence="1">Belongs to the MT-A70-like family.</text>
</comment>
<protein>
    <submittedName>
        <fullName evidence="3">Uncharacterized protein</fullName>
    </submittedName>
</protein>
<dbReference type="Proteomes" id="UP001054857">
    <property type="component" value="Unassembled WGS sequence"/>
</dbReference>
<dbReference type="PROSITE" id="PS51143">
    <property type="entry name" value="MT_A70"/>
    <property type="match status" value="1"/>
</dbReference>
<evidence type="ECO:0000256" key="1">
    <source>
        <dbReference type="PROSITE-ProRule" id="PRU00489"/>
    </source>
</evidence>
<proteinExistence type="inferred from homology"/>
<keyword evidence="4" id="KW-1185">Reference proteome</keyword>
<accession>A0AAD3DWN0</accession>
<dbReference type="AlphaFoldDB" id="A0AAD3DWN0"/>
<gene>
    <name evidence="3" type="ORF">Agub_g11458</name>
</gene>
<evidence type="ECO:0000256" key="2">
    <source>
        <dbReference type="SAM" id="MobiDB-lite"/>
    </source>
</evidence>
<feature type="compositionally biased region" description="Polar residues" evidence="2">
    <location>
        <begin position="57"/>
        <end position="66"/>
    </location>
</feature>
<dbReference type="EMBL" id="BMAR01000030">
    <property type="protein sequence ID" value="GFR49406.1"/>
    <property type="molecule type" value="Genomic_DNA"/>
</dbReference>
<feature type="non-terminal residue" evidence="3">
    <location>
        <position position="285"/>
    </location>
</feature>
<organism evidence="3 4">
    <name type="scientific">Astrephomene gubernaculifera</name>
    <dbReference type="NCBI Taxonomy" id="47775"/>
    <lineage>
        <taxon>Eukaryota</taxon>
        <taxon>Viridiplantae</taxon>
        <taxon>Chlorophyta</taxon>
        <taxon>core chlorophytes</taxon>
        <taxon>Chlorophyceae</taxon>
        <taxon>CS clade</taxon>
        <taxon>Chlamydomonadales</taxon>
        <taxon>Astrephomenaceae</taxon>
        <taxon>Astrephomene</taxon>
    </lineage>
</organism>
<dbReference type="GO" id="GO:0036396">
    <property type="term" value="C:RNA N6-methyladenosine methyltransferase complex"/>
    <property type="evidence" value="ECO:0007669"/>
    <property type="project" value="TreeGrafter"/>
</dbReference>
<sequence length="285" mass="30275">LRVPPPPLPLSWGRTVRPYQPPQPLQPPTDAMLTRGGAGGTAAGGAAVAAAAAGPDGNNSSDSSTVSRGFETADLASFPYERALVGKSYVAVLVNAGWQAEGAVEAYDRGDEAAVMARLRQLPIPRLCPRGFVFVWAVKGLIQGVCRTLASWGYVYVENLTWVYLTPGNGVAALAGRHFRTSHATLLMFRKEGEGRDIELRHQRNPDVVFDCIRTRADGCGREVPAEVLTSLETLLPGGRGAFLELWAMRGVRRPGWDHVSEVRPAAAPAGAVPVPLHAAAGPSP</sequence>
<dbReference type="GO" id="GO:0008168">
    <property type="term" value="F:methyltransferase activity"/>
    <property type="evidence" value="ECO:0007669"/>
    <property type="project" value="TreeGrafter"/>
</dbReference>